<dbReference type="InterPro" id="IPR012257">
    <property type="entry name" value="Glc_ox_4Fe-4S"/>
</dbReference>
<dbReference type="OrthoDB" id="9765258at2"/>
<dbReference type="GO" id="GO:0051539">
    <property type="term" value="F:4 iron, 4 sulfur cluster binding"/>
    <property type="evidence" value="ECO:0007669"/>
    <property type="project" value="UniProtKB-UniRule"/>
</dbReference>
<comment type="catalytic activity">
    <reaction evidence="6">
        <text>(R)-lactate + A = pyruvate + AH2</text>
        <dbReference type="Rhea" id="RHEA:15089"/>
        <dbReference type="ChEBI" id="CHEBI:13193"/>
        <dbReference type="ChEBI" id="CHEBI:15361"/>
        <dbReference type="ChEBI" id="CHEBI:16004"/>
        <dbReference type="ChEBI" id="CHEBI:17499"/>
    </reaction>
</comment>
<dbReference type="InterPro" id="IPR017896">
    <property type="entry name" value="4Fe4S_Fe-S-bd"/>
</dbReference>
<dbReference type="Proteomes" id="UP000199459">
    <property type="component" value="Unassembled WGS sequence"/>
</dbReference>
<evidence type="ECO:0000256" key="1">
    <source>
        <dbReference type="ARBA" id="ARBA00022485"/>
    </source>
</evidence>
<dbReference type="InterPro" id="IPR009051">
    <property type="entry name" value="Helical_ferredxn"/>
</dbReference>
<dbReference type="Pfam" id="PF13183">
    <property type="entry name" value="Fer4_8"/>
    <property type="match status" value="1"/>
</dbReference>
<dbReference type="PANTHER" id="PTHR32479">
    <property type="entry name" value="GLYCOLATE OXIDASE IRON-SULFUR SUBUNIT"/>
    <property type="match status" value="1"/>
</dbReference>
<sequence length="464" mass="51014">MTECNTDDCLHDEANLSSSENIINNLVEQTSRCVSCGLCLPHCPTYRLLESEADSPRGRIAIINGAVKGRIPMNEKFKLHLDRCLACRTCEAVCPNHVAYGQIIDEARRIIRKSETSHGEENSAKTGQLQLLRLLSILAMRPEWFDRLRWLLYLFKKCGVLSAIHWVLQHVSRNRFGMQTVLTQLPPVVFPFTGNKSSVSVSSTWRDFYPAIGESRGTVELFLGCVARLTDAATLNASIYVLNRFGYSVRVPSTQTCCGALHQHAGDADKAAQLRAKNMQALGSSDAIAIISVVSGCGAQLSEYTDTLTNSEGKKGDGRVQFSEICDISKFLAATQGWDQLAIAPLTKKVAVHDPCSLRHVLGDHDYPYQIIQKIPGAQLVFLTDNDQCCGAAGTYFIRQPELAGRLLDGKINAVKQCGAEILVTSNVGCAMHIATRLRESGSEIEVIHPVTLLARQIQQLDNQ</sequence>
<dbReference type="PANTHER" id="PTHR32479:SF17">
    <property type="entry name" value="GLYCOLATE OXIDASE IRON-SULFUR SUBUNIT"/>
    <property type="match status" value="1"/>
</dbReference>
<dbReference type="RefSeq" id="WP_090627919.1">
    <property type="nucleotide sequence ID" value="NZ_FOCP01000003.1"/>
</dbReference>
<feature type="domain" description="4Fe-4S ferredoxin-type" evidence="7">
    <location>
        <begin position="24"/>
        <end position="54"/>
    </location>
</feature>
<dbReference type="GO" id="GO:0019154">
    <property type="term" value="F:glycolate dehydrogenase activity"/>
    <property type="evidence" value="ECO:0007669"/>
    <property type="project" value="UniProtKB-EC"/>
</dbReference>
<evidence type="ECO:0000256" key="3">
    <source>
        <dbReference type="ARBA" id="ARBA00022737"/>
    </source>
</evidence>
<dbReference type="SUPFAM" id="SSF46548">
    <property type="entry name" value="alpha-helical ferredoxin"/>
    <property type="match status" value="1"/>
</dbReference>
<keyword evidence="3" id="KW-0677">Repeat</keyword>
<dbReference type="EMBL" id="FOCP01000003">
    <property type="protein sequence ID" value="SEM86550.1"/>
    <property type="molecule type" value="Genomic_DNA"/>
</dbReference>
<comment type="catalytic activity">
    <reaction evidence="6">
        <text>glycolate + A = glyoxylate + AH2</text>
        <dbReference type="Rhea" id="RHEA:21264"/>
        <dbReference type="ChEBI" id="CHEBI:13193"/>
        <dbReference type="ChEBI" id="CHEBI:17499"/>
        <dbReference type="ChEBI" id="CHEBI:29805"/>
        <dbReference type="ChEBI" id="CHEBI:36655"/>
        <dbReference type="EC" id="1.1.99.14"/>
    </reaction>
</comment>
<dbReference type="PIRSF" id="PIRSF000139">
    <property type="entry name" value="Glc_ox_4Fe-4S"/>
    <property type="match status" value="1"/>
</dbReference>
<evidence type="ECO:0000259" key="7">
    <source>
        <dbReference type="PROSITE" id="PS51379"/>
    </source>
</evidence>
<reference evidence="8 9" key="1">
    <citation type="submission" date="2016-10" db="EMBL/GenBank/DDBJ databases">
        <authorList>
            <person name="de Groot N.N."/>
        </authorList>
    </citation>
    <scope>NUCLEOTIDE SEQUENCE [LARGE SCALE GENOMIC DNA]</scope>
    <source>
        <strain evidence="8 9">Nm22</strain>
    </source>
</reference>
<accession>A0A1H8BUL2</accession>
<comment type="function">
    <text evidence="6">Component of a complex that catalyzes the oxidation of glycolate to glyoxylate.</text>
</comment>
<evidence type="ECO:0000313" key="9">
    <source>
        <dbReference type="Proteomes" id="UP000199459"/>
    </source>
</evidence>
<proteinExistence type="predicted"/>
<name>A0A1H8BUL2_9PROT</name>
<protein>
    <recommendedName>
        <fullName evidence="6">Glycolate oxidase iron-sulfur subunit</fullName>
        <ecNumber evidence="6">1.1.99.14</ecNumber>
    </recommendedName>
</protein>
<organism evidence="8 9">
    <name type="scientific">Nitrosomonas marina</name>
    <dbReference type="NCBI Taxonomy" id="917"/>
    <lineage>
        <taxon>Bacteria</taxon>
        <taxon>Pseudomonadati</taxon>
        <taxon>Pseudomonadota</taxon>
        <taxon>Betaproteobacteria</taxon>
        <taxon>Nitrosomonadales</taxon>
        <taxon>Nitrosomonadaceae</taxon>
        <taxon>Nitrosomonas</taxon>
    </lineage>
</organism>
<comment type="cofactor">
    <cofactor evidence="6">
        <name>[4Fe-4S] cluster</name>
        <dbReference type="ChEBI" id="CHEBI:49883"/>
    </cofactor>
    <text evidence="6">Binds 2 [4Fe-4S] clusters.</text>
</comment>
<dbReference type="STRING" id="917.SAMN05216326_10487"/>
<evidence type="ECO:0000256" key="5">
    <source>
        <dbReference type="ARBA" id="ARBA00023014"/>
    </source>
</evidence>
<evidence type="ECO:0000313" key="8">
    <source>
        <dbReference type="EMBL" id="SEM86550.1"/>
    </source>
</evidence>
<keyword evidence="4 6" id="KW-0408">Iron</keyword>
<keyword evidence="1 6" id="KW-0004">4Fe-4S</keyword>
<evidence type="ECO:0000256" key="2">
    <source>
        <dbReference type="ARBA" id="ARBA00022723"/>
    </source>
</evidence>
<dbReference type="GO" id="GO:0046872">
    <property type="term" value="F:metal ion binding"/>
    <property type="evidence" value="ECO:0007669"/>
    <property type="project" value="UniProtKB-UniRule"/>
</dbReference>
<dbReference type="AlphaFoldDB" id="A0A1H8BUL2"/>
<evidence type="ECO:0000256" key="6">
    <source>
        <dbReference type="PIRNR" id="PIRNR000139"/>
    </source>
</evidence>
<keyword evidence="6" id="KW-0249">Electron transport</keyword>
<dbReference type="Gene3D" id="1.10.1060.10">
    <property type="entry name" value="Alpha-helical ferredoxin"/>
    <property type="match status" value="1"/>
</dbReference>
<dbReference type="InterPro" id="IPR017900">
    <property type="entry name" value="4Fe4S_Fe_S_CS"/>
</dbReference>
<dbReference type="PROSITE" id="PS00198">
    <property type="entry name" value="4FE4S_FER_1"/>
    <property type="match status" value="1"/>
</dbReference>
<gene>
    <name evidence="8" type="ORF">SAMN05216325_103120</name>
</gene>
<dbReference type="PROSITE" id="PS51379">
    <property type="entry name" value="4FE4S_FER_2"/>
    <property type="match status" value="2"/>
</dbReference>
<feature type="domain" description="4Fe-4S ferredoxin-type" evidence="7">
    <location>
        <begin position="75"/>
        <end position="106"/>
    </location>
</feature>
<dbReference type="EC" id="1.1.99.14" evidence="6"/>
<evidence type="ECO:0000256" key="4">
    <source>
        <dbReference type="ARBA" id="ARBA00023004"/>
    </source>
</evidence>
<keyword evidence="5 6" id="KW-0411">Iron-sulfur</keyword>
<dbReference type="Pfam" id="PF02754">
    <property type="entry name" value="CCG"/>
    <property type="match status" value="2"/>
</dbReference>
<keyword evidence="6" id="KW-0813">Transport</keyword>
<keyword evidence="2 6" id="KW-0479">Metal-binding</keyword>
<dbReference type="InterPro" id="IPR004017">
    <property type="entry name" value="Cys_rich_dom"/>
</dbReference>